<proteinExistence type="predicted"/>
<comment type="caution">
    <text evidence="2">The sequence shown here is derived from an EMBL/GenBank/DDBJ whole genome shotgun (WGS) entry which is preliminary data.</text>
</comment>
<dbReference type="Gene3D" id="3.10.450.40">
    <property type="match status" value="1"/>
</dbReference>
<accession>A0ABS5QE29</accession>
<dbReference type="RefSeq" id="WP_213670437.1">
    <property type="nucleotide sequence ID" value="NZ_JAHCDA010000002.1"/>
</dbReference>
<name>A0ABS5QE29_9PROT</name>
<dbReference type="Proteomes" id="UP000766336">
    <property type="component" value="Unassembled WGS sequence"/>
</dbReference>
<evidence type="ECO:0000259" key="1">
    <source>
        <dbReference type="Pfam" id="PF03413"/>
    </source>
</evidence>
<dbReference type="EMBL" id="JAHCDA010000002">
    <property type="protein sequence ID" value="MBS7811787.1"/>
    <property type="molecule type" value="Genomic_DNA"/>
</dbReference>
<evidence type="ECO:0000313" key="2">
    <source>
        <dbReference type="EMBL" id="MBS7811787.1"/>
    </source>
</evidence>
<reference evidence="2 3" key="1">
    <citation type="submission" date="2021-05" db="EMBL/GenBank/DDBJ databases">
        <title>Roseococcus sp. XZZS9, whole genome shotgun sequencing project.</title>
        <authorList>
            <person name="Zhao G."/>
            <person name="Shen L."/>
        </authorList>
    </citation>
    <scope>NUCLEOTIDE SEQUENCE [LARGE SCALE GENOMIC DNA]</scope>
    <source>
        <strain evidence="2 3">XZZS9</strain>
    </source>
</reference>
<evidence type="ECO:0000313" key="3">
    <source>
        <dbReference type="Proteomes" id="UP000766336"/>
    </source>
</evidence>
<sequence>MLHRFTPLVILGCVAVMLAPGPGQARGGHASARAALEAGQIRPLSELMTEVEQRYLGRVIEVELERSDGRWQYEIKILPPNGHVFEVELDAATGALLRAKGPVQLRRGR</sequence>
<dbReference type="InterPro" id="IPR025711">
    <property type="entry name" value="PepSY"/>
</dbReference>
<gene>
    <name evidence="2" type="ORF">KHU32_12635</name>
</gene>
<dbReference type="Pfam" id="PF03413">
    <property type="entry name" value="PepSY"/>
    <property type="match status" value="1"/>
</dbReference>
<organism evidence="2 3">
    <name type="scientific">Roseococcus pinisoli</name>
    <dbReference type="NCBI Taxonomy" id="2835040"/>
    <lineage>
        <taxon>Bacteria</taxon>
        <taxon>Pseudomonadati</taxon>
        <taxon>Pseudomonadota</taxon>
        <taxon>Alphaproteobacteria</taxon>
        <taxon>Acetobacterales</taxon>
        <taxon>Roseomonadaceae</taxon>
        <taxon>Roseococcus</taxon>
    </lineage>
</organism>
<feature type="domain" description="PepSY" evidence="1">
    <location>
        <begin position="44"/>
        <end position="98"/>
    </location>
</feature>
<keyword evidence="3" id="KW-1185">Reference proteome</keyword>
<protein>
    <submittedName>
        <fullName evidence="2">PepSY domain-containing protein</fullName>
    </submittedName>
</protein>